<proteinExistence type="predicted"/>
<accession>A0A0E9SFR3</accession>
<dbReference type="AlphaFoldDB" id="A0A0E9SFR3"/>
<organism evidence="1">
    <name type="scientific">Anguilla anguilla</name>
    <name type="common">European freshwater eel</name>
    <name type="synonym">Muraena anguilla</name>
    <dbReference type="NCBI Taxonomy" id="7936"/>
    <lineage>
        <taxon>Eukaryota</taxon>
        <taxon>Metazoa</taxon>
        <taxon>Chordata</taxon>
        <taxon>Craniata</taxon>
        <taxon>Vertebrata</taxon>
        <taxon>Euteleostomi</taxon>
        <taxon>Actinopterygii</taxon>
        <taxon>Neopterygii</taxon>
        <taxon>Teleostei</taxon>
        <taxon>Anguilliformes</taxon>
        <taxon>Anguillidae</taxon>
        <taxon>Anguilla</taxon>
    </lineage>
</organism>
<dbReference type="EMBL" id="GBXM01069254">
    <property type="protein sequence ID" value="JAH39323.1"/>
    <property type="molecule type" value="Transcribed_RNA"/>
</dbReference>
<reference evidence="1" key="2">
    <citation type="journal article" date="2015" name="Fish Shellfish Immunol.">
        <title>Early steps in the European eel (Anguilla anguilla)-Vibrio vulnificus interaction in the gills: Role of the RtxA13 toxin.</title>
        <authorList>
            <person name="Callol A."/>
            <person name="Pajuelo D."/>
            <person name="Ebbesson L."/>
            <person name="Teles M."/>
            <person name="MacKenzie S."/>
            <person name="Amaro C."/>
        </authorList>
    </citation>
    <scope>NUCLEOTIDE SEQUENCE</scope>
</reference>
<name>A0A0E9SFR3_ANGAN</name>
<protein>
    <submittedName>
        <fullName evidence="1">Uncharacterized protein</fullName>
    </submittedName>
</protein>
<sequence length="25" mass="3121">MKEYCKYDTPVILLIQEWIIENSYK</sequence>
<reference evidence="1" key="1">
    <citation type="submission" date="2014-11" db="EMBL/GenBank/DDBJ databases">
        <authorList>
            <person name="Amaro Gonzalez C."/>
        </authorList>
    </citation>
    <scope>NUCLEOTIDE SEQUENCE</scope>
</reference>
<evidence type="ECO:0000313" key="1">
    <source>
        <dbReference type="EMBL" id="JAH39323.1"/>
    </source>
</evidence>